<dbReference type="InterPro" id="IPR006612">
    <property type="entry name" value="THAP_Znf"/>
</dbReference>
<dbReference type="AlphaFoldDB" id="A0ABD0TN45"/>
<dbReference type="GO" id="GO:0008270">
    <property type="term" value="F:zinc ion binding"/>
    <property type="evidence" value="ECO:0007669"/>
    <property type="project" value="UniProtKB-KW"/>
</dbReference>
<dbReference type="SUPFAM" id="SSF57716">
    <property type="entry name" value="Glucocorticoid receptor-like (DNA-binding domain)"/>
    <property type="match status" value="1"/>
</dbReference>
<keyword evidence="1" id="KW-0479">Metal-binding</keyword>
<accession>A0ABD0TN45</accession>
<keyword evidence="2 5" id="KW-0863">Zinc-finger</keyword>
<dbReference type="EMBL" id="JBEDNZ010000002">
    <property type="protein sequence ID" value="KAL0850782.1"/>
    <property type="molecule type" value="Genomic_DNA"/>
</dbReference>
<dbReference type="GO" id="GO:0003677">
    <property type="term" value="F:DNA binding"/>
    <property type="evidence" value="ECO:0007669"/>
    <property type="project" value="UniProtKB-UniRule"/>
</dbReference>
<keyword evidence="3" id="KW-0862">Zinc</keyword>
<evidence type="ECO:0000256" key="4">
    <source>
        <dbReference type="ARBA" id="ARBA00023125"/>
    </source>
</evidence>
<evidence type="ECO:0000313" key="8">
    <source>
        <dbReference type="Proteomes" id="UP001549921"/>
    </source>
</evidence>
<evidence type="ECO:0000313" key="7">
    <source>
        <dbReference type="EMBL" id="KAL0850782.1"/>
    </source>
</evidence>
<evidence type="ECO:0000256" key="5">
    <source>
        <dbReference type="PROSITE-ProRule" id="PRU00309"/>
    </source>
</evidence>
<gene>
    <name evidence="7" type="ORF">ABMA28_006712</name>
</gene>
<dbReference type="PROSITE" id="PS50950">
    <property type="entry name" value="ZF_THAP"/>
    <property type="match status" value="1"/>
</dbReference>
<evidence type="ECO:0000256" key="3">
    <source>
        <dbReference type="ARBA" id="ARBA00022833"/>
    </source>
</evidence>
<dbReference type="Proteomes" id="UP001549921">
    <property type="component" value="Unassembled WGS sequence"/>
</dbReference>
<name>A0ABD0TN45_LOXSC</name>
<comment type="caution">
    <text evidence="7">The sequence shown here is derived from an EMBL/GenBank/DDBJ whole genome shotgun (WGS) entry which is preliminary data.</text>
</comment>
<keyword evidence="4 5" id="KW-0238">DNA-binding</keyword>
<evidence type="ECO:0000256" key="2">
    <source>
        <dbReference type="ARBA" id="ARBA00022771"/>
    </source>
</evidence>
<dbReference type="Pfam" id="PF05485">
    <property type="entry name" value="THAP"/>
    <property type="match status" value="1"/>
</dbReference>
<sequence length="208" mass="24115">MVGDPFFDHIDHNYYKCHRSCAVPLCKSTTEKTPEKLFVQVPSATSTRDEWLRLAGCGLHLTGGNYYFCEDHFDIKNEMTNYMEYKIMGHVQRVRLKMGCLPSKFECQQNHKTVPLHNEKSDMFKINVVQGKNLFTIETVPENEWKKANVEATKAVIESEDIVNDSKKKTYTKSTIKVKKMDDIKDTLKRKPIIISPNLKKVKIIKKI</sequence>
<organism evidence="7 8">
    <name type="scientific">Loxostege sticticalis</name>
    <name type="common">Beet webworm moth</name>
    <dbReference type="NCBI Taxonomy" id="481309"/>
    <lineage>
        <taxon>Eukaryota</taxon>
        <taxon>Metazoa</taxon>
        <taxon>Ecdysozoa</taxon>
        <taxon>Arthropoda</taxon>
        <taxon>Hexapoda</taxon>
        <taxon>Insecta</taxon>
        <taxon>Pterygota</taxon>
        <taxon>Neoptera</taxon>
        <taxon>Endopterygota</taxon>
        <taxon>Lepidoptera</taxon>
        <taxon>Glossata</taxon>
        <taxon>Ditrysia</taxon>
        <taxon>Pyraloidea</taxon>
        <taxon>Crambidae</taxon>
        <taxon>Pyraustinae</taxon>
        <taxon>Loxostege</taxon>
    </lineage>
</organism>
<protein>
    <recommendedName>
        <fullName evidence="6">THAP-type domain-containing protein</fullName>
    </recommendedName>
</protein>
<evidence type="ECO:0000256" key="1">
    <source>
        <dbReference type="ARBA" id="ARBA00022723"/>
    </source>
</evidence>
<reference evidence="7 8" key="1">
    <citation type="submission" date="2024-06" db="EMBL/GenBank/DDBJ databases">
        <title>A chromosome-level genome assembly of beet webworm, Loxostege sticticalis.</title>
        <authorList>
            <person name="Zhang Y."/>
        </authorList>
    </citation>
    <scope>NUCLEOTIDE SEQUENCE [LARGE SCALE GENOMIC DNA]</scope>
    <source>
        <strain evidence="7">AQ028</strain>
        <tissue evidence="7">Male pupae</tissue>
    </source>
</reference>
<proteinExistence type="predicted"/>
<evidence type="ECO:0000259" key="6">
    <source>
        <dbReference type="PROSITE" id="PS50950"/>
    </source>
</evidence>
<feature type="domain" description="THAP-type" evidence="6">
    <location>
        <begin position="17"/>
        <end position="105"/>
    </location>
</feature>